<feature type="region of interest" description="Disordered" evidence="2">
    <location>
        <begin position="281"/>
        <end position="378"/>
    </location>
</feature>
<evidence type="ECO:0000259" key="3">
    <source>
        <dbReference type="PROSITE" id="PS50234"/>
    </source>
</evidence>
<dbReference type="PANTHER" id="PTHR35023:SF1">
    <property type="entry name" value="MG-PROTOPORPHYRIN IX CHELATASE"/>
    <property type="match status" value="1"/>
</dbReference>
<dbReference type="Pfam" id="PF13519">
    <property type="entry name" value="VWA_2"/>
    <property type="match status" value="1"/>
</dbReference>
<dbReference type="SUPFAM" id="SSF53300">
    <property type="entry name" value="vWA-like"/>
    <property type="match status" value="1"/>
</dbReference>
<dbReference type="Gene3D" id="1.10.8.80">
    <property type="entry name" value="Magnesium chelatase subunit I, C-Terminal domain"/>
    <property type="match status" value="1"/>
</dbReference>
<dbReference type="SUPFAM" id="SSF52540">
    <property type="entry name" value="P-loop containing nucleoside triphosphate hydrolases"/>
    <property type="match status" value="1"/>
</dbReference>
<evidence type="ECO:0000313" key="4">
    <source>
        <dbReference type="EMBL" id="MPL67094.1"/>
    </source>
</evidence>
<accession>A0A644TJL8</accession>
<dbReference type="PROSITE" id="PS50234">
    <property type="entry name" value="VWFA"/>
    <property type="match status" value="1"/>
</dbReference>
<proteinExistence type="inferred from homology"/>
<comment type="similarity">
    <text evidence="1">Belongs to the Mg-chelatase subunits D/I family.</text>
</comment>
<reference evidence="4" key="1">
    <citation type="submission" date="2019-08" db="EMBL/GenBank/DDBJ databases">
        <authorList>
            <person name="Kucharzyk K."/>
            <person name="Murdoch R.W."/>
            <person name="Higgins S."/>
            <person name="Loffler F."/>
        </authorList>
    </citation>
    <scope>NUCLEOTIDE SEQUENCE</scope>
</reference>
<dbReference type="AlphaFoldDB" id="A0A644TJL8"/>
<gene>
    <name evidence="4" type="ORF">SDC9_12784</name>
</gene>
<dbReference type="GO" id="GO:0016887">
    <property type="term" value="F:ATP hydrolysis activity"/>
    <property type="evidence" value="ECO:0007669"/>
    <property type="project" value="InterPro"/>
</dbReference>
<feature type="compositionally biased region" description="Acidic residues" evidence="2">
    <location>
        <begin position="295"/>
        <end position="320"/>
    </location>
</feature>
<dbReference type="Gene3D" id="3.40.50.300">
    <property type="entry name" value="P-loop containing nucleotide triphosphate hydrolases"/>
    <property type="match status" value="1"/>
</dbReference>
<dbReference type="InterPro" id="IPR027417">
    <property type="entry name" value="P-loop_NTPase"/>
</dbReference>
<dbReference type="InterPro" id="IPR041628">
    <property type="entry name" value="ChlI/MoxR_AAA_lid"/>
</dbReference>
<evidence type="ECO:0000256" key="1">
    <source>
        <dbReference type="ARBA" id="ARBA00005799"/>
    </source>
</evidence>
<dbReference type="InterPro" id="IPR002035">
    <property type="entry name" value="VWF_A"/>
</dbReference>
<dbReference type="EMBL" id="VSSQ01000035">
    <property type="protein sequence ID" value="MPL67094.1"/>
    <property type="molecule type" value="Genomic_DNA"/>
</dbReference>
<dbReference type="CDD" id="cd01451">
    <property type="entry name" value="vWA_Magnesium_chelatase"/>
    <property type="match status" value="1"/>
</dbReference>
<evidence type="ECO:0000256" key="2">
    <source>
        <dbReference type="SAM" id="MobiDB-lite"/>
    </source>
</evidence>
<dbReference type="SMART" id="SM00382">
    <property type="entry name" value="AAA"/>
    <property type="match status" value="1"/>
</dbReference>
<dbReference type="CDD" id="cd00009">
    <property type="entry name" value="AAA"/>
    <property type="match status" value="1"/>
</dbReference>
<dbReference type="Pfam" id="PF07728">
    <property type="entry name" value="AAA_5"/>
    <property type="match status" value="1"/>
</dbReference>
<feature type="compositionally biased region" description="Acidic residues" evidence="2">
    <location>
        <begin position="337"/>
        <end position="355"/>
    </location>
</feature>
<sequence>MQTDALFPFVAFVGQEMLKRGLEIALVNPKAGGILLGGPKGTAKSSIVRACGELCGPRTIVEVPLNATEDMLFGSIDIEYAVNMGERKFLPGILSRANDNILYIDEVNLLRTELLTAILDANSSGVNLVERDGISFSHVVNTTVIGTMNPEEGSLTSSILDRFGMYAEAVNEQELEKRKLIMRRLLDFSHDIAGFKKAYAQQTKELLDRINNAQKTLATVEISEAMMQLAAQMCAKAFCAGHRAEIYMLEAAKAIAALAERSYMLPKDIEEAAQYVLPHRMRKPPEQQEQKQDDQEIEQEQDDQEQQEQDEQDNPPDNSDEASSPPPLPNDDNRETEQDEDNDDSDDDNGEDDKEDEKKDQQENPENNAPEEKVDNIDKSFPLPKMILDMGQDRKVRHGSGKRCTTKTDLKQGRYVRSAMSNNKIDDIAFDATIRAAAPYQKMRGDNGCALNIKSEDLRQKIREKRIGSTFLFVVDASGSMGARERMGAVKGAIFYMLQEAYQKRDRVGMIAFRRQKAEVLLPITRSIDLAQKCLQEMPTGGKTPLADGLATALLTLYTKSHRDSDMEPILILVTDGRANYIDESGNNPVEQALAMGEKIGKAGITSVVIDTETDFIKLGIAKDLAKAMNATYYSLKQLSEEQIIRVVRNVGML</sequence>
<name>A0A644TJL8_9ZZZZ</name>
<dbReference type="SMART" id="SM00327">
    <property type="entry name" value="VWA"/>
    <property type="match status" value="1"/>
</dbReference>
<dbReference type="InterPro" id="IPR011704">
    <property type="entry name" value="ATPase_dyneun-rel_AAA"/>
</dbReference>
<protein>
    <recommendedName>
        <fullName evidence="3">VWFA domain-containing protein</fullName>
    </recommendedName>
</protein>
<dbReference type="InterPro" id="IPR052989">
    <property type="entry name" value="Mg-chelatase_DI-like"/>
</dbReference>
<feature type="compositionally biased region" description="Basic and acidic residues" evidence="2">
    <location>
        <begin position="283"/>
        <end position="294"/>
    </location>
</feature>
<dbReference type="InterPro" id="IPR003593">
    <property type="entry name" value="AAA+_ATPase"/>
</dbReference>
<feature type="domain" description="VWFA" evidence="3">
    <location>
        <begin position="470"/>
        <end position="651"/>
    </location>
</feature>
<organism evidence="4">
    <name type="scientific">bioreactor metagenome</name>
    <dbReference type="NCBI Taxonomy" id="1076179"/>
    <lineage>
        <taxon>unclassified sequences</taxon>
        <taxon>metagenomes</taxon>
        <taxon>ecological metagenomes</taxon>
    </lineage>
</organism>
<dbReference type="PANTHER" id="PTHR35023">
    <property type="entry name" value="CHELATASE-RELATED"/>
    <property type="match status" value="1"/>
</dbReference>
<comment type="caution">
    <text evidence="4">The sequence shown here is derived from an EMBL/GenBank/DDBJ whole genome shotgun (WGS) entry which is preliminary data.</text>
</comment>
<dbReference type="InterPro" id="IPR041702">
    <property type="entry name" value="BchD/ChlD_VWA"/>
</dbReference>
<dbReference type="Gene3D" id="3.40.50.410">
    <property type="entry name" value="von Willebrand factor, type A domain"/>
    <property type="match status" value="1"/>
</dbReference>
<dbReference type="Pfam" id="PF17863">
    <property type="entry name" value="AAA_lid_2"/>
    <property type="match status" value="1"/>
</dbReference>
<dbReference type="GO" id="GO:0005524">
    <property type="term" value="F:ATP binding"/>
    <property type="evidence" value="ECO:0007669"/>
    <property type="project" value="InterPro"/>
</dbReference>
<dbReference type="InterPro" id="IPR036465">
    <property type="entry name" value="vWFA_dom_sf"/>
</dbReference>